<dbReference type="Pfam" id="PF11967">
    <property type="entry name" value="RecO_N"/>
    <property type="match status" value="1"/>
</dbReference>
<evidence type="ECO:0000256" key="2">
    <source>
        <dbReference type="ARBA" id="ARBA00021310"/>
    </source>
</evidence>
<dbReference type="PANTHER" id="PTHR33991:SF1">
    <property type="entry name" value="DNA REPAIR PROTEIN RECO"/>
    <property type="match status" value="1"/>
</dbReference>
<gene>
    <name evidence="7 9" type="primary">recO</name>
    <name evidence="9" type="ORF">IAB44_15495</name>
</gene>
<dbReference type="SUPFAM" id="SSF50249">
    <property type="entry name" value="Nucleic acid-binding proteins"/>
    <property type="match status" value="1"/>
</dbReference>
<feature type="domain" description="DNA replication/recombination mediator RecO N-terminal" evidence="8">
    <location>
        <begin position="5"/>
        <end position="80"/>
    </location>
</feature>
<keyword evidence="4 7" id="KW-0233">DNA recombination</keyword>
<dbReference type="Proteomes" id="UP000823935">
    <property type="component" value="Unassembled WGS sequence"/>
</dbReference>
<sequence length="249" mass="28481">MSDLQTLTGMVLEAAPVGDYDKRLVLLTRERGRITAFARGARRPNSQLLAASNPFAFGSFELFPGRDAWRLSRAEIRQYFRELVMDVEGAYYGFYFLEFASFYSREEADASELLTLLYLALRALTHPAIPKKLARRIFELRTMVINGEYPQVFHCVRCGKEQELTAYAVREDGLVCRDCAGGSGQIRLDPSTVYTLQYIVTSPVRKLFTFTVSDMVLGQLEKVVDAFRERWADHAFKSLEILRESNFLK</sequence>
<evidence type="ECO:0000259" key="8">
    <source>
        <dbReference type="Pfam" id="PF11967"/>
    </source>
</evidence>
<dbReference type="InterPro" id="IPR037278">
    <property type="entry name" value="ARFGAP/RecO"/>
</dbReference>
<evidence type="ECO:0000313" key="9">
    <source>
        <dbReference type="EMBL" id="HIS32929.1"/>
    </source>
</evidence>
<evidence type="ECO:0000256" key="1">
    <source>
        <dbReference type="ARBA" id="ARBA00007452"/>
    </source>
</evidence>
<dbReference type="GO" id="GO:0006310">
    <property type="term" value="P:DNA recombination"/>
    <property type="evidence" value="ECO:0007669"/>
    <property type="project" value="UniProtKB-UniRule"/>
</dbReference>
<dbReference type="InterPro" id="IPR022572">
    <property type="entry name" value="DNA_rep/recomb_RecO_N"/>
</dbReference>
<evidence type="ECO:0000256" key="4">
    <source>
        <dbReference type="ARBA" id="ARBA00023172"/>
    </source>
</evidence>
<dbReference type="SUPFAM" id="SSF57863">
    <property type="entry name" value="ArfGap/RecO-like zinc finger"/>
    <property type="match status" value="1"/>
</dbReference>
<dbReference type="InterPro" id="IPR042242">
    <property type="entry name" value="RecO_C"/>
</dbReference>
<dbReference type="NCBIfam" id="TIGR00613">
    <property type="entry name" value="reco"/>
    <property type="match status" value="1"/>
</dbReference>
<reference evidence="9" key="1">
    <citation type="submission" date="2020-10" db="EMBL/GenBank/DDBJ databases">
        <authorList>
            <person name="Gilroy R."/>
        </authorList>
    </citation>
    <scope>NUCLEOTIDE SEQUENCE</scope>
    <source>
        <strain evidence="9">CHK190-19873</strain>
    </source>
</reference>
<dbReference type="Pfam" id="PF02565">
    <property type="entry name" value="RecO_C"/>
    <property type="match status" value="1"/>
</dbReference>
<protein>
    <recommendedName>
        <fullName evidence="2 7">DNA repair protein RecO</fullName>
    </recommendedName>
    <alternativeName>
        <fullName evidence="6 7">Recombination protein O</fullName>
    </alternativeName>
</protein>
<keyword evidence="5 7" id="KW-0234">DNA repair</keyword>
<evidence type="ECO:0000256" key="5">
    <source>
        <dbReference type="ARBA" id="ARBA00023204"/>
    </source>
</evidence>
<proteinExistence type="inferred from homology"/>
<dbReference type="EMBL" id="DVIQ01000105">
    <property type="protein sequence ID" value="HIS32929.1"/>
    <property type="molecule type" value="Genomic_DNA"/>
</dbReference>
<dbReference type="Gene3D" id="1.20.1440.120">
    <property type="entry name" value="Recombination protein O, C-terminal domain"/>
    <property type="match status" value="1"/>
</dbReference>
<organism evidence="9 10">
    <name type="scientific">Candidatus Limivivens intestinipullorum</name>
    <dbReference type="NCBI Taxonomy" id="2840858"/>
    <lineage>
        <taxon>Bacteria</taxon>
        <taxon>Bacillati</taxon>
        <taxon>Bacillota</taxon>
        <taxon>Clostridia</taxon>
        <taxon>Lachnospirales</taxon>
        <taxon>Lachnospiraceae</taxon>
        <taxon>Lachnospiraceae incertae sedis</taxon>
        <taxon>Candidatus Limivivens</taxon>
    </lineage>
</organism>
<evidence type="ECO:0000313" key="10">
    <source>
        <dbReference type="Proteomes" id="UP000823935"/>
    </source>
</evidence>
<accession>A0A9D1JLZ6</accession>
<dbReference type="HAMAP" id="MF_00201">
    <property type="entry name" value="RecO"/>
    <property type="match status" value="1"/>
</dbReference>
<dbReference type="Gene3D" id="6.20.220.20">
    <property type="entry name" value="Recombination protein O, zinc-binding domain"/>
    <property type="match status" value="1"/>
</dbReference>
<comment type="caution">
    <text evidence="9">The sequence shown here is derived from an EMBL/GenBank/DDBJ whole genome shotgun (WGS) entry which is preliminary data.</text>
</comment>
<dbReference type="InterPro" id="IPR012340">
    <property type="entry name" value="NA-bd_OB-fold"/>
</dbReference>
<comment type="function">
    <text evidence="7">Involved in DNA repair and RecF pathway recombination.</text>
</comment>
<dbReference type="PANTHER" id="PTHR33991">
    <property type="entry name" value="DNA REPAIR PROTEIN RECO"/>
    <property type="match status" value="1"/>
</dbReference>
<reference evidence="9" key="2">
    <citation type="journal article" date="2021" name="PeerJ">
        <title>Extensive microbial diversity within the chicken gut microbiome revealed by metagenomics and culture.</title>
        <authorList>
            <person name="Gilroy R."/>
            <person name="Ravi A."/>
            <person name="Getino M."/>
            <person name="Pursley I."/>
            <person name="Horton D.L."/>
            <person name="Alikhan N.F."/>
            <person name="Baker D."/>
            <person name="Gharbi K."/>
            <person name="Hall N."/>
            <person name="Watson M."/>
            <person name="Adriaenssens E.M."/>
            <person name="Foster-Nyarko E."/>
            <person name="Jarju S."/>
            <person name="Secka A."/>
            <person name="Antonio M."/>
            <person name="Oren A."/>
            <person name="Chaudhuri R.R."/>
            <person name="La Ragione R."/>
            <person name="Hildebrand F."/>
            <person name="Pallen M.J."/>
        </authorList>
    </citation>
    <scope>NUCLEOTIDE SEQUENCE</scope>
    <source>
        <strain evidence="9">CHK190-19873</strain>
    </source>
</reference>
<comment type="similarity">
    <text evidence="1 7">Belongs to the RecO family.</text>
</comment>
<evidence type="ECO:0000256" key="7">
    <source>
        <dbReference type="HAMAP-Rule" id="MF_00201"/>
    </source>
</evidence>
<dbReference type="AlphaFoldDB" id="A0A9D1JLZ6"/>
<dbReference type="GO" id="GO:0043590">
    <property type="term" value="C:bacterial nucleoid"/>
    <property type="evidence" value="ECO:0007669"/>
    <property type="project" value="TreeGrafter"/>
</dbReference>
<evidence type="ECO:0000256" key="3">
    <source>
        <dbReference type="ARBA" id="ARBA00022763"/>
    </source>
</evidence>
<keyword evidence="3 7" id="KW-0227">DNA damage</keyword>
<dbReference type="InterPro" id="IPR003717">
    <property type="entry name" value="RecO"/>
</dbReference>
<name>A0A9D1JLZ6_9FIRM</name>
<dbReference type="GO" id="GO:0006302">
    <property type="term" value="P:double-strand break repair"/>
    <property type="evidence" value="ECO:0007669"/>
    <property type="project" value="TreeGrafter"/>
</dbReference>
<dbReference type="Gene3D" id="2.40.50.140">
    <property type="entry name" value="Nucleic acid-binding proteins"/>
    <property type="match status" value="1"/>
</dbReference>
<evidence type="ECO:0000256" key="6">
    <source>
        <dbReference type="ARBA" id="ARBA00033409"/>
    </source>
</evidence>